<dbReference type="OrthoDB" id="194358at2759"/>
<dbReference type="InterPro" id="IPR002110">
    <property type="entry name" value="Ankyrin_rpt"/>
</dbReference>
<protein>
    <recommendedName>
        <fullName evidence="2">Heterokaryon incompatibility domain-containing protein</fullName>
    </recommendedName>
</protein>
<accession>A0A1L7XYH2</accession>
<dbReference type="EMBL" id="FJOG01000088">
    <property type="protein sequence ID" value="CZR69985.1"/>
    <property type="molecule type" value="Genomic_DNA"/>
</dbReference>
<proteinExistence type="predicted"/>
<organism evidence="3 4">
    <name type="scientific">Phialocephala subalpina</name>
    <dbReference type="NCBI Taxonomy" id="576137"/>
    <lineage>
        <taxon>Eukaryota</taxon>
        <taxon>Fungi</taxon>
        <taxon>Dikarya</taxon>
        <taxon>Ascomycota</taxon>
        <taxon>Pezizomycotina</taxon>
        <taxon>Leotiomycetes</taxon>
        <taxon>Helotiales</taxon>
        <taxon>Mollisiaceae</taxon>
        <taxon>Phialocephala</taxon>
        <taxon>Phialocephala fortinii species complex</taxon>
    </lineage>
</organism>
<evidence type="ECO:0000259" key="2">
    <source>
        <dbReference type="Pfam" id="PF06985"/>
    </source>
</evidence>
<evidence type="ECO:0000313" key="4">
    <source>
        <dbReference type="Proteomes" id="UP000184330"/>
    </source>
</evidence>
<feature type="domain" description="Heterokaryon incompatibility" evidence="2">
    <location>
        <begin position="45"/>
        <end position="206"/>
    </location>
</feature>
<gene>
    <name evidence="3" type="ORF">PAC_19886</name>
</gene>
<feature type="repeat" description="ANK" evidence="1">
    <location>
        <begin position="414"/>
        <end position="447"/>
    </location>
</feature>
<dbReference type="Gene3D" id="1.25.40.20">
    <property type="entry name" value="Ankyrin repeat-containing domain"/>
    <property type="match status" value="3"/>
</dbReference>
<keyword evidence="1" id="KW-0040">ANK repeat</keyword>
<dbReference type="SUPFAM" id="SSF48403">
    <property type="entry name" value="Ankyrin repeat"/>
    <property type="match status" value="1"/>
</dbReference>
<dbReference type="PROSITE" id="PS50088">
    <property type="entry name" value="ANK_REPEAT"/>
    <property type="match status" value="4"/>
</dbReference>
<sequence length="550" mass="61755">MTKFKYEHLKGSAFRLLRLLKGDSDSIQCELFESELPPPEDVGDYAALSYTWGSQSRPCEIMINRSGMEVTKNAYLALRDLRCKEKDRILWIDALCIDQNNKEERGQQVQQMGSIYSKAERVIIWLGEATYDTDYVMRHIQQLEKQLETEGIKYASNGSEVPDKQLEKIWSAIVRSLSDAQKDLLVEGLQSLLHRNWFKRVWILQEAANAQIAEIACGGNSVSASIFARMPFLLGSTPDPHCEPILNIMPGPLRDRSWWAEKPDLYTMLDKFRNSEATDPRDQIYALLGISSDTCDTGFLKADYRKELKDVIFDTISFLLDFNELDSPPCRFFDWGFPEFLGNLNSLANEVLKCAISKEYVALVKLLIARDDVDINVRASDQTPLLWAAENGHEAVVELLLTKDGVDINSKDNAGRTPLLWAAKNGHEAVVKLLLTKGGVNLNTKDKLGRRTPLSLAAENGDEAVVKLLLTKNGVDINSKDYTGRTPLLLAAENGHKAVVKLLLTKDGVDINSKDNAGRMPLSWAVENRHVVIIKLLRKIGARDMSVEDS</sequence>
<dbReference type="PROSITE" id="PS50297">
    <property type="entry name" value="ANK_REP_REGION"/>
    <property type="match status" value="4"/>
</dbReference>
<dbReference type="InterPro" id="IPR052895">
    <property type="entry name" value="HetReg/Transcr_Mod"/>
</dbReference>
<feature type="repeat" description="ANK" evidence="1">
    <location>
        <begin position="483"/>
        <end position="516"/>
    </location>
</feature>
<keyword evidence="4" id="KW-1185">Reference proteome</keyword>
<dbReference type="Proteomes" id="UP000184330">
    <property type="component" value="Unassembled WGS sequence"/>
</dbReference>
<dbReference type="PANTHER" id="PTHR24148">
    <property type="entry name" value="ANKYRIN REPEAT DOMAIN-CONTAINING PROTEIN 39 HOMOLOG-RELATED"/>
    <property type="match status" value="1"/>
</dbReference>
<dbReference type="Pfam" id="PF12796">
    <property type="entry name" value="Ank_2"/>
    <property type="match status" value="1"/>
</dbReference>
<reference evidence="3 4" key="1">
    <citation type="submission" date="2016-03" db="EMBL/GenBank/DDBJ databases">
        <authorList>
            <person name="Ploux O."/>
        </authorList>
    </citation>
    <scope>NUCLEOTIDE SEQUENCE [LARGE SCALE GENOMIC DNA]</scope>
    <source>
        <strain evidence="3 4">UAMH 11012</strain>
    </source>
</reference>
<dbReference type="InterPro" id="IPR036770">
    <property type="entry name" value="Ankyrin_rpt-contain_sf"/>
</dbReference>
<dbReference type="AlphaFoldDB" id="A0A1L7XYH2"/>
<evidence type="ECO:0000313" key="3">
    <source>
        <dbReference type="EMBL" id="CZR69985.1"/>
    </source>
</evidence>
<feature type="repeat" description="ANK" evidence="1">
    <location>
        <begin position="449"/>
        <end position="482"/>
    </location>
</feature>
<dbReference type="Pfam" id="PF06985">
    <property type="entry name" value="HET"/>
    <property type="match status" value="1"/>
</dbReference>
<feature type="repeat" description="ANK" evidence="1">
    <location>
        <begin position="380"/>
        <end position="413"/>
    </location>
</feature>
<dbReference type="PANTHER" id="PTHR24148:SF78">
    <property type="entry name" value="HETEROKARYON INCOMPATIBILITY DOMAIN-CONTAINING PROTEIN"/>
    <property type="match status" value="1"/>
</dbReference>
<evidence type="ECO:0000256" key="1">
    <source>
        <dbReference type="PROSITE-ProRule" id="PRU00023"/>
    </source>
</evidence>
<name>A0A1L7XYH2_9HELO</name>
<dbReference type="InterPro" id="IPR010730">
    <property type="entry name" value="HET"/>
</dbReference>
<dbReference type="SMART" id="SM00248">
    <property type="entry name" value="ANK"/>
    <property type="match status" value="6"/>
</dbReference>
<dbReference type="Pfam" id="PF13637">
    <property type="entry name" value="Ank_4"/>
    <property type="match status" value="1"/>
</dbReference>
<dbReference type="STRING" id="576137.A0A1L7XYH2"/>